<organism evidence="1 2">
    <name type="scientific">Parathielavia appendiculata</name>
    <dbReference type="NCBI Taxonomy" id="2587402"/>
    <lineage>
        <taxon>Eukaryota</taxon>
        <taxon>Fungi</taxon>
        <taxon>Dikarya</taxon>
        <taxon>Ascomycota</taxon>
        <taxon>Pezizomycotina</taxon>
        <taxon>Sordariomycetes</taxon>
        <taxon>Sordariomycetidae</taxon>
        <taxon>Sordariales</taxon>
        <taxon>Chaetomiaceae</taxon>
        <taxon>Parathielavia</taxon>
    </lineage>
</organism>
<reference evidence="1" key="2">
    <citation type="submission" date="2023-05" db="EMBL/GenBank/DDBJ databases">
        <authorList>
            <consortium name="Lawrence Berkeley National Laboratory"/>
            <person name="Steindorff A."/>
            <person name="Hensen N."/>
            <person name="Bonometti L."/>
            <person name="Westerberg I."/>
            <person name="Brannstrom I.O."/>
            <person name="Guillou S."/>
            <person name="Cros-Aarteil S."/>
            <person name="Calhoun S."/>
            <person name="Haridas S."/>
            <person name="Kuo A."/>
            <person name="Mondo S."/>
            <person name="Pangilinan J."/>
            <person name="Riley R."/>
            <person name="Labutti K."/>
            <person name="Andreopoulos B."/>
            <person name="Lipzen A."/>
            <person name="Chen C."/>
            <person name="Yanf M."/>
            <person name="Daum C."/>
            <person name="Ng V."/>
            <person name="Clum A."/>
            <person name="Ohm R."/>
            <person name="Martin F."/>
            <person name="Silar P."/>
            <person name="Natvig D."/>
            <person name="Lalanne C."/>
            <person name="Gautier V."/>
            <person name="Ament-Velasquez S.L."/>
            <person name="Kruys A."/>
            <person name="Hutchinson M.I."/>
            <person name="Powell A.J."/>
            <person name="Barry K."/>
            <person name="Miller A.N."/>
            <person name="Grigoriev I.V."/>
            <person name="Debuchy R."/>
            <person name="Gladieux P."/>
            <person name="Thoren M.H."/>
            <person name="Johannesson H."/>
        </authorList>
    </citation>
    <scope>NUCLEOTIDE SEQUENCE</scope>
    <source>
        <strain evidence="1">CBS 731.68</strain>
    </source>
</reference>
<reference evidence="1" key="1">
    <citation type="journal article" date="2023" name="Mol. Phylogenet. Evol.">
        <title>Genome-scale phylogeny and comparative genomics of the fungal order Sordariales.</title>
        <authorList>
            <person name="Hensen N."/>
            <person name="Bonometti L."/>
            <person name="Westerberg I."/>
            <person name="Brannstrom I.O."/>
            <person name="Guillou S."/>
            <person name="Cros-Aarteil S."/>
            <person name="Calhoun S."/>
            <person name="Haridas S."/>
            <person name="Kuo A."/>
            <person name="Mondo S."/>
            <person name="Pangilinan J."/>
            <person name="Riley R."/>
            <person name="LaButti K."/>
            <person name="Andreopoulos B."/>
            <person name="Lipzen A."/>
            <person name="Chen C."/>
            <person name="Yan M."/>
            <person name="Daum C."/>
            <person name="Ng V."/>
            <person name="Clum A."/>
            <person name="Steindorff A."/>
            <person name="Ohm R.A."/>
            <person name="Martin F."/>
            <person name="Silar P."/>
            <person name="Natvig D.O."/>
            <person name="Lalanne C."/>
            <person name="Gautier V."/>
            <person name="Ament-Velasquez S.L."/>
            <person name="Kruys A."/>
            <person name="Hutchinson M.I."/>
            <person name="Powell A.J."/>
            <person name="Barry K."/>
            <person name="Miller A.N."/>
            <person name="Grigoriev I.V."/>
            <person name="Debuchy R."/>
            <person name="Gladieux P."/>
            <person name="Hiltunen Thoren M."/>
            <person name="Johannesson H."/>
        </authorList>
    </citation>
    <scope>NUCLEOTIDE SEQUENCE</scope>
    <source>
        <strain evidence="1">CBS 731.68</strain>
    </source>
</reference>
<sequence>MTAQPQYLVYEVHQLEIVLAKDEAPPVKPDSERHRREKEQLLQIMDRKHGAWNEHHPRHRLLEALRGFSAYAETQQAELNRLKGLYSHVFKNQKTLLEREVKYSQKFTDIEQLLKTNQKVCDDIVRSAMEFYGVDQHELDQHTQSMKAAGRGAEKVSVSQALKHFVRDWAASGANERDAAFPCILGALKDLFPSIGQNEKVKVLLPGAGLGRLGHAVAKMPGFEVTNNEWSSYQNVAYRFLTDPKHPHHVQSNSTSIHPFLDSWSHHRSTTDMLRPVSIPDTPIDRNAVLLVEGDFTTAFRDEPAGAYDVVVTHFFIDTARNLMSYFDTIARLLRPGGYWVNFGPLLYGSAPFVQLSLDEIIRVVEGMRFEFLEVPGECGGREEVVIPGTSVYGVEAVYGFDERALTRNAYEALFWVARRG</sequence>
<dbReference type="SMART" id="SM01296">
    <property type="entry name" value="N2227"/>
    <property type="match status" value="1"/>
</dbReference>
<evidence type="ECO:0000313" key="2">
    <source>
        <dbReference type="Proteomes" id="UP001302602"/>
    </source>
</evidence>
<dbReference type="Pfam" id="PF07942">
    <property type="entry name" value="CARME"/>
    <property type="match status" value="1"/>
</dbReference>
<evidence type="ECO:0000313" key="1">
    <source>
        <dbReference type="EMBL" id="KAK4127162.1"/>
    </source>
</evidence>
<dbReference type="Proteomes" id="UP001302602">
    <property type="component" value="Unassembled WGS sequence"/>
</dbReference>
<keyword evidence="2" id="KW-1185">Reference proteome</keyword>
<dbReference type="Gene3D" id="3.40.50.150">
    <property type="entry name" value="Vaccinia Virus protein VP39"/>
    <property type="match status" value="1"/>
</dbReference>
<dbReference type="GO" id="GO:0008757">
    <property type="term" value="F:S-adenosylmethionine-dependent methyltransferase activity"/>
    <property type="evidence" value="ECO:0007669"/>
    <property type="project" value="InterPro"/>
</dbReference>
<dbReference type="GeneID" id="87825194"/>
<dbReference type="InterPro" id="IPR012901">
    <property type="entry name" value="CARME"/>
</dbReference>
<name>A0AAN6Z6T0_9PEZI</name>
<proteinExistence type="predicted"/>
<dbReference type="EMBL" id="MU853224">
    <property type="protein sequence ID" value="KAK4127162.1"/>
    <property type="molecule type" value="Genomic_DNA"/>
</dbReference>
<gene>
    <name evidence="1" type="ORF">N657DRAFT_566379</name>
</gene>
<dbReference type="AlphaFoldDB" id="A0AAN6Z6T0"/>
<dbReference type="PANTHER" id="PTHR12303:SF13">
    <property type="match status" value="1"/>
</dbReference>
<dbReference type="InterPro" id="IPR029063">
    <property type="entry name" value="SAM-dependent_MTases_sf"/>
</dbReference>
<dbReference type="PANTHER" id="PTHR12303">
    <property type="entry name" value="CARNOSINE N-METHYLTRANSFERASE"/>
    <property type="match status" value="1"/>
</dbReference>
<protein>
    <submittedName>
        <fullName evidence="1">N2227-domain-containing protein</fullName>
    </submittedName>
</protein>
<dbReference type="RefSeq" id="XP_062650933.1">
    <property type="nucleotide sequence ID" value="XM_062788424.1"/>
</dbReference>
<comment type="caution">
    <text evidence="1">The sequence shown here is derived from an EMBL/GenBank/DDBJ whole genome shotgun (WGS) entry which is preliminary data.</text>
</comment>
<dbReference type="CDD" id="cd02440">
    <property type="entry name" value="AdoMet_MTases"/>
    <property type="match status" value="1"/>
</dbReference>
<accession>A0AAN6Z6T0</accession>
<dbReference type="SUPFAM" id="SSF53335">
    <property type="entry name" value="S-adenosyl-L-methionine-dependent methyltransferases"/>
    <property type="match status" value="1"/>
</dbReference>